<dbReference type="Proteomes" id="UP000018851">
    <property type="component" value="Chromosome"/>
</dbReference>
<dbReference type="STRING" id="1123269.NX02_00165"/>
<feature type="coiled-coil region" evidence="1">
    <location>
        <begin position="28"/>
        <end position="55"/>
    </location>
</feature>
<dbReference type="Pfam" id="PF06698">
    <property type="entry name" value="DUF1192"/>
    <property type="match status" value="1"/>
</dbReference>
<dbReference type="EMBL" id="CP006644">
    <property type="protein sequence ID" value="AHE51802.1"/>
    <property type="molecule type" value="Genomic_DNA"/>
</dbReference>
<evidence type="ECO:0000313" key="3">
    <source>
        <dbReference type="Proteomes" id="UP000018851"/>
    </source>
</evidence>
<reference evidence="2 3" key="1">
    <citation type="submission" date="2013-07" db="EMBL/GenBank/DDBJ databases">
        <title>Completed genome of Sphingomonas sanxanigenens NX02.</title>
        <authorList>
            <person name="Ma T."/>
            <person name="Huang H."/>
            <person name="Wu M."/>
            <person name="Li X."/>
            <person name="Li G."/>
        </authorList>
    </citation>
    <scope>NUCLEOTIDE SEQUENCE [LARGE SCALE GENOMIC DNA]</scope>
    <source>
        <strain evidence="2 3">NX02</strain>
    </source>
</reference>
<evidence type="ECO:0008006" key="4">
    <source>
        <dbReference type="Google" id="ProtNLM"/>
    </source>
</evidence>
<protein>
    <recommendedName>
        <fullName evidence="4">DUF1192 domain-containing protein</fullName>
    </recommendedName>
</protein>
<dbReference type="RefSeq" id="WP_025290191.1">
    <property type="nucleotide sequence ID" value="NZ_CP006644.1"/>
</dbReference>
<accession>W0A5P4</accession>
<keyword evidence="1" id="KW-0175">Coiled coil</keyword>
<dbReference type="HOGENOM" id="CLU_189918_0_0_5"/>
<keyword evidence="3" id="KW-1185">Reference proteome</keyword>
<evidence type="ECO:0000313" key="2">
    <source>
        <dbReference type="EMBL" id="AHE51802.1"/>
    </source>
</evidence>
<dbReference type="KEGG" id="ssan:NX02_00165"/>
<proteinExistence type="predicted"/>
<organism evidence="2 3">
    <name type="scientific">Sphingomonas sanxanigenens DSM 19645 = NX02</name>
    <dbReference type="NCBI Taxonomy" id="1123269"/>
    <lineage>
        <taxon>Bacteria</taxon>
        <taxon>Pseudomonadati</taxon>
        <taxon>Pseudomonadota</taxon>
        <taxon>Alphaproteobacteria</taxon>
        <taxon>Sphingomonadales</taxon>
        <taxon>Sphingomonadaceae</taxon>
        <taxon>Sphingomonas</taxon>
    </lineage>
</organism>
<dbReference type="eggNOG" id="COG5509">
    <property type="taxonomic scope" value="Bacteria"/>
</dbReference>
<gene>
    <name evidence="2" type="ORF">NX02_00165</name>
</gene>
<sequence length="65" mass="7392">MDLDDLAARRPDDPLVVLVRQDLDPLSVDELRLRIAALEAEIARTRRKIEGAISHRSSAEALFRR</sequence>
<dbReference type="InterPro" id="IPR009579">
    <property type="entry name" value="DUF1192"/>
</dbReference>
<evidence type="ECO:0000256" key="1">
    <source>
        <dbReference type="SAM" id="Coils"/>
    </source>
</evidence>
<name>W0A5P4_9SPHN</name>
<dbReference type="AlphaFoldDB" id="W0A5P4"/>